<reference evidence="3" key="1">
    <citation type="journal article" date="2020" name="mSystems">
        <title>Genome- and Community-Level Interaction Insights into Carbon Utilization and Element Cycling Functions of Hydrothermarchaeota in Hydrothermal Sediment.</title>
        <authorList>
            <person name="Zhou Z."/>
            <person name="Liu Y."/>
            <person name="Xu W."/>
            <person name="Pan J."/>
            <person name="Luo Z.H."/>
            <person name="Li M."/>
        </authorList>
    </citation>
    <scope>NUCLEOTIDE SEQUENCE [LARGE SCALE GENOMIC DNA]</scope>
    <source>
        <strain evidence="2">SpSt-638</strain>
        <strain evidence="3">SpSt-648</strain>
    </source>
</reference>
<sequence length="201" mass="23554">MDPEIEKLIREISECSRCGRFVIDKPCLIHDIYRKFMPPKPRALVISESPPPGPKKDYLYNIGEYDRLRQALAKTFEIPENEVINYLYNKHVFWTTAIKCRPISEKQLEAMGIKINFREKFLETLRINCRKLLDLEIRIIKPNVIVALGTKAKKSLIELNLKPHLSCYHPLYYSRRGELNKLRSILEKSFEIIGQNYGSTD</sequence>
<feature type="domain" description="Uracil-DNA glycosylase-like" evidence="1">
    <location>
        <begin position="36"/>
        <end position="179"/>
    </location>
</feature>
<organism evidence="3">
    <name type="scientific">Staphylothermus marinus</name>
    <dbReference type="NCBI Taxonomy" id="2280"/>
    <lineage>
        <taxon>Archaea</taxon>
        <taxon>Thermoproteota</taxon>
        <taxon>Thermoprotei</taxon>
        <taxon>Desulfurococcales</taxon>
        <taxon>Desulfurococcaceae</taxon>
        <taxon>Staphylothermus</taxon>
    </lineage>
</organism>
<evidence type="ECO:0000313" key="2">
    <source>
        <dbReference type="EMBL" id="HGQ59350.1"/>
    </source>
</evidence>
<accession>A0A7C4JLR4</accession>
<dbReference type="AlphaFoldDB" id="A0A7C4JLR4"/>
<dbReference type="InterPro" id="IPR005122">
    <property type="entry name" value="Uracil-DNA_glycosylase-like"/>
</dbReference>
<dbReference type="EMBL" id="DTBP01000030">
    <property type="protein sequence ID" value="HGQ74279.1"/>
    <property type="molecule type" value="Genomic_DNA"/>
</dbReference>
<dbReference type="Pfam" id="PF03167">
    <property type="entry name" value="UDG"/>
    <property type="match status" value="1"/>
</dbReference>
<evidence type="ECO:0000313" key="3">
    <source>
        <dbReference type="EMBL" id="HGQ74279.1"/>
    </source>
</evidence>
<gene>
    <name evidence="2" type="ORF">ENU09_01300</name>
    <name evidence="3" type="ORF">ENU20_04310</name>
</gene>
<name>A0A7C4JLR4_STAMA</name>
<proteinExistence type="predicted"/>
<dbReference type="InterPro" id="IPR036895">
    <property type="entry name" value="Uracil-DNA_glycosylase-like_sf"/>
</dbReference>
<dbReference type="SUPFAM" id="SSF52141">
    <property type="entry name" value="Uracil-DNA glycosylase-like"/>
    <property type="match status" value="1"/>
</dbReference>
<protein>
    <recommendedName>
        <fullName evidence="1">Uracil-DNA glycosylase-like domain-containing protein</fullName>
    </recommendedName>
</protein>
<dbReference type="EMBL" id="DTBE01000040">
    <property type="protein sequence ID" value="HGQ59350.1"/>
    <property type="molecule type" value="Genomic_DNA"/>
</dbReference>
<comment type="caution">
    <text evidence="3">The sequence shown here is derived from an EMBL/GenBank/DDBJ whole genome shotgun (WGS) entry which is preliminary data.</text>
</comment>
<evidence type="ECO:0000259" key="1">
    <source>
        <dbReference type="Pfam" id="PF03167"/>
    </source>
</evidence>
<dbReference type="Gene3D" id="3.40.470.10">
    <property type="entry name" value="Uracil-DNA glycosylase-like domain"/>
    <property type="match status" value="1"/>
</dbReference>